<reference evidence="1" key="1">
    <citation type="submission" date="2020-03" db="EMBL/GenBank/DDBJ databases">
        <title>The deep terrestrial virosphere.</title>
        <authorList>
            <person name="Holmfeldt K."/>
            <person name="Nilsson E."/>
            <person name="Simone D."/>
            <person name="Lopez-Fernandez M."/>
            <person name="Wu X."/>
            <person name="de Brujin I."/>
            <person name="Lundin D."/>
            <person name="Andersson A."/>
            <person name="Bertilsson S."/>
            <person name="Dopson M."/>
        </authorList>
    </citation>
    <scope>NUCLEOTIDE SEQUENCE</scope>
    <source>
        <strain evidence="1">MM415A06138</strain>
    </source>
</reference>
<gene>
    <name evidence="1" type="ORF">MM415A06138_0002</name>
</gene>
<name>A0A6M3JEF6_9ZZZZ</name>
<sequence>MKIYQIYIPNCFPVFFEEKEDAEAYFSDRCFTAADGAEIFMVYAYGKGEYKRKKVTGETPDDKSNQGGST</sequence>
<dbReference type="AlphaFoldDB" id="A0A6M3JEF6"/>
<organism evidence="1">
    <name type="scientific">viral metagenome</name>
    <dbReference type="NCBI Taxonomy" id="1070528"/>
    <lineage>
        <taxon>unclassified sequences</taxon>
        <taxon>metagenomes</taxon>
        <taxon>organismal metagenomes</taxon>
    </lineage>
</organism>
<dbReference type="EMBL" id="MT141629">
    <property type="protein sequence ID" value="QJA68569.1"/>
    <property type="molecule type" value="Genomic_DNA"/>
</dbReference>
<proteinExistence type="predicted"/>
<evidence type="ECO:0000313" key="1">
    <source>
        <dbReference type="EMBL" id="QJA68569.1"/>
    </source>
</evidence>
<protein>
    <submittedName>
        <fullName evidence="1">Uncharacterized protein</fullName>
    </submittedName>
</protein>
<accession>A0A6M3JEF6</accession>